<name>S2Z296_9CORY</name>
<evidence type="ECO:0000313" key="2">
    <source>
        <dbReference type="Proteomes" id="UP000014408"/>
    </source>
</evidence>
<gene>
    <name evidence="1" type="ORF">HMPREF1219_00163</name>
</gene>
<proteinExistence type="predicted"/>
<dbReference type="Proteomes" id="UP000014408">
    <property type="component" value="Unassembled WGS sequence"/>
</dbReference>
<dbReference type="STRING" id="1125779.HMPREF1219_00163"/>
<evidence type="ECO:0008006" key="3">
    <source>
        <dbReference type="Google" id="ProtNLM"/>
    </source>
</evidence>
<keyword evidence="2" id="KW-1185">Reference proteome</keyword>
<dbReference type="EMBL" id="ATBY01000002">
    <property type="protein sequence ID" value="EPD70868.1"/>
    <property type="molecule type" value="Genomic_DNA"/>
</dbReference>
<sequence length="135" mass="14613">MWVQADAPQMMRDRLRRVLGTQAELIRTEVPPKWTPKNNPVVTVLPNGTPVTAGAWSEEQVIVTVHGGDGPTVRRIMAALDAAILSPLHFAGLSVTAGGGLIVTKDSKLGGWVASATYGVRTPRIRMQTKTFDHF</sequence>
<dbReference type="PATRIC" id="fig|1125779.3.peg.154"/>
<dbReference type="AlphaFoldDB" id="S2Z296"/>
<protein>
    <recommendedName>
        <fullName evidence="3">Tail terminator</fullName>
    </recommendedName>
</protein>
<organism evidence="1 2">
    <name type="scientific">Corynebacterium pyruviciproducens ATCC BAA-1742</name>
    <dbReference type="NCBI Taxonomy" id="1125779"/>
    <lineage>
        <taxon>Bacteria</taxon>
        <taxon>Bacillati</taxon>
        <taxon>Actinomycetota</taxon>
        <taxon>Actinomycetes</taxon>
        <taxon>Mycobacteriales</taxon>
        <taxon>Corynebacteriaceae</taxon>
        <taxon>Corynebacterium</taxon>
    </lineage>
</organism>
<dbReference type="RefSeq" id="WP_016457087.1">
    <property type="nucleotide sequence ID" value="NZ_KE150446.1"/>
</dbReference>
<comment type="caution">
    <text evidence="1">The sequence shown here is derived from an EMBL/GenBank/DDBJ whole genome shotgun (WGS) entry which is preliminary data.</text>
</comment>
<dbReference type="HOGENOM" id="CLU_155744_0_0_11"/>
<reference evidence="1 2" key="1">
    <citation type="submission" date="2013-05" db="EMBL/GenBank/DDBJ databases">
        <title>The Genome Sequence of Corynebacterium pyruviciproducens 1773O (ATCC BAA-1742).</title>
        <authorList>
            <consortium name="The Broad Institute Genomics Platform"/>
            <person name="Earl A."/>
            <person name="Ward D."/>
            <person name="Feldgarden M."/>
            <person name="Gevers D."/>
            <person name="Tong J."/>
            <person name="Walker B."/>
            <person name="Young S."/>
            <person name="Zeng Q."/>
            <person name="Gargeya S."/>
            <person name="Fitzgerald M."/>
            <person name="Haas B."/>
            <person name="Abouelleil A."/>
            <person name="Allen A.W."/>
            <person name="Alvarado L."/>
            <person name="Arachchi H.M."/>
            <person name="Berlin A.M."/>
            <person name="Chapman S.B."/>
            <person name="Gainer-Dewar J."/>
            <person name="Goldberg J."/>
            <person name="Griggs A."/>
            <person name="Gujja S."/>
            <person name="Hansen M."/>
            <person name="Howarth C."/>
            <person name="Imamovic A."/>
            <person name="Ireland A."/>
            <person name="Larimer J."/>
            <person name="McCowan C."/>
            <person name="Murphy C."/>
            <person name="Pearson M."/>
            <person name="Poon T.W."/>
            <person name="Priest M."/>
            <person name="Roberts A."/>
            <person name="Saif S."/>
            <person name="Shea T."/>
            <person name="Sisk P."/>
            <person name="Sykes S."/>
            <person name="Wortman J."/>
            <person name="Nusbaum C."/>
            <person name="Birren B."/>
        </authorList>
    </citation>
    <scope>NUCLEOTIDE SEQUENCE [LARGE SCALE GENOMIC DNA]</scope>
    <source>
        <strain evidence="1 2">ATCC BAA-1742</strain>
    </source>
</reference>
<accession>S2Z296</accession>
<evidence type="ECO:0000313" key="1">
    <source>
        <dbReference type="EMBL" id="EPD70868.1"/>
    </source>
</evidence>
<dbReference type="eggNOG" id="ENOG5031KF2">
    <property type="taxonomic scope" value="Bacteria"/>
</dbReference>